<keyword evidence="3" id="KW-1185">Reference proteome</keyword>
<evidence type="ECO:0000256" key="1">
    <source>
        <dbReference type="SAM" id="MobiDB-lite"/>
    </source>
</evidence>
<feature type="region of interest" description="Disordered" evidence="1">
    <location>
        <begin position="130"/>
        <end position="168"/>
    </location>
</feature>
<gene>
    <name evidence="2" type="ORF">K452DRAFT_282179</name>
</gene>
<dbReference type="Proteomes" id="UP000799438">
    <property type="component" value="Unassembled WGS sequence"/>
</dbReference>
<dbReference type="OrthoDB" id="3913028at2759"/>
<name>A0A6A6BT78_9PEZI</name>
<feature type="region of interest" description="Disordered" evidence="1">
    <location>
        <begin position="1"/>
        <end position="26"/>
    </location>
</feature>
<protein>
    <submittedName>
        <fullName evidence="2">Uncharacterized protein</fullName>
    </submittedName>
</protein>
<sequence length="168" mass="18755">MSAIGTWNSTSAASTLTRNSEKYGLDDKDTSSILVYKYRGSLGVSSKEELAKSLDKDPNLRLTRKRIPRGDSRVEVKREDLYNAAEKSEYAEYPNSKSGIASVCLPRIVWFKRLLFNQYEDLYIVSPETTPANSLNGSPESSQHCSPNNTLERAHVAAPHPHHTPVDD</sequence>
<reference evidence="2" key="1">
    <citation type="journal article" date="2020" name="Stud. Mycol.">
        <title>101 Dothideomycetes genomes: a test case for predicting lifestyles and emergence of pathogens.</title>
        <authorList>
            <person name="Haridas S."/>
            <person name="Albert R."/>
            <person name="Binder M."/>
            <person name="Bloem J."/>
            <person name="Labutti K."/>
            <person name="Salamov A."/>
            <person name="Andreopoulos B."/>
            <person name="Baker S."/>
            <person name="Barry K."/>
            <person name="Bills G."/>
            <person name="Bluhm B."/>
            <person name="Cannon C."/>
            <person name="Castanera R."/>
            <person name="Culley D."/>
            <person name="Daum C."/>
            <person name="Ezra D."/>
            <person name="Gonzalez J."/>
            <person name="Henrissat B."/>
            <person name="Kuo A."/>
            <person name="Liang C."/>
            <person name="Lipzen A."/>
            <person name="Lutzoni F."/>
            <person name="Magnuson J."/>
            <person name="Mondo S."/>
            <person name="Nolan M."/>
            <person name="Ohm R."/>
            <person name="Pangilinan J."/>
            <person name="Park H.-J."/>
            <person name="Ramirez L."/>
            <person name="Alfaro M."/>
            <person name="Sun H."/>
            <person name="Tritt A."/>
            <person name="Yoshinaga Y."/>
            <person name="Zwiers L.-H."/>
            <person name="Turgeon B."/>
            <person name="Goodwin S."/>
            <person name="Spatafora J."/>
            <person name="Crous P."/>
            <person name="Grigoriev I."/>
        </authorList>
    </citation>
    <scope>NUCLEOTIDE SEQUENCE</scope>
    <source>
        <strain evidence="2">CBS 121167</strain>
    </source>
</reference>
<accession>A0A6A6BT78</accession>
<dbReference type="EMBL" id="ML995474">
    <property type="protein sequence ID" value="KAF2147200.1"/>
    <property type="molecule type" value="Genomic_DNA"/>
</dbReference>
<organism evidence="2 3">
    <name type="scientific">Aplosporella prunicola CBS 121167</name>
    <dbReference type="NCBI Taxonomy" id="1176127"/>
    <lineage>
        <taxon>Eukaryota</taxon>
        <taxon>Fungi</taxon>
        <taxon>Dikarya</taxon>
        <taxon>Ascomycota</taxon>
        <taxon>Pezizomycotina</taxon>
        <taxon>Dothideomycetes</taxon>
        <taxon>Dothideomycetes incertae sedis</taxon>
        <taxon>Botryosphaeriales</taxon>
        <taxon>Aplosporellaceae</taxon>
        <taxon>Aplosporella</taxon>
    </lineage>
</organism>
<proteinExistence type="predicted"/>
<dbReference type="RefSeq" id="XP_033402908.1">
    <property type="nucleotide sequence ID" value="XM_033539544.1"/>
</dbReference>
<feature type="compositionally biased region" description="Polar residues" evidence="1">
    <location>
        <begin position="1"/>
        <end position="18"/>
    </location>
</feature>
<evidence type="ECO:0000313" key="2">
    <source>
        <dbReference type="EMBL" id="KAF2147200.1"/>
    </source>
</evidence>
<feature type="compositionally biased region" description="Polar residues" evidence="1">
    <location>
        <begin position="130"/>
        <end position="151"/>
    </location>
</feature>
<evidence type="ECO:0000313" key="3">
    <source>
        <dbReference type="Proteomes" id="UP000799438"/>
    </source>
</evidence>
<dbReference type="AlphaFoldDB" id="A0A6A6BT78"/>
<dbReference type="GeneID" id="54297040"/>